<protein>
    <submittedName>
        <fullName evidence="2">CLUMA_CG000125, isoform A</fullName>
    </submittedName>
</protein>
<name>A0A1J1HF73_9DIPT</name>
<dbReference type="EMBL" id="CVRI01000001">
    <property type="protein sequence ID" value="CRK86218.1"/>
    <property type="molecule type" value="Genomic_DNA"/>
</dbReference>
<keyword evidence="3" id="KW-1185">Reference proteome</keyword>
<feature type="region of interest" description="Disordered" evidence="1">
    <location>
        <begin position="1"/>
        <end position="34"/>
    </location>
</feature>
<gene>
    <name evidence="2" type="ORF">CLUMA_CG000125</name>
</gene>
<dbReference type="STRING" id="568069.A0A1J1HF73"/>
<organism evidence="2 3">
    <name type="scientific">Clunio marinus</name>
    <dbReference type="NCBI Taxonomy" id="568069"/>
    <lineage>
        <taxon>Eukaryota</taxon>
        <taxon>Metazoa</taxon>
        <taxon>Ecdysozoa</taxon>
        <taxon>Arthropoda</taxon>
        <taxon>Hexapoda</taxon>
        <taxon>Insecta</taxon>
        <taxon>Pterygota</taxon>
        <taxon>Neoptera</taxon>
        <taxon>Endopterygota</taxon>
        <taxon>Diptera</taxon>
        <taxon>Nematocera</taxon>
        <taxon>Chironomoidea</taxon>
        <taxon>Chironomidae</taxon>
        <taxon>Clunio</taxon>
    </lineage>
</organism>
<sequence>MESNQTTGSIESSDSQRVSTGPQEHMDDEEIENEPTLTLDQSTLQIIPSHLRKLLIQLKGATPTQYNVMNCLVVALALETGFIGDWCYCDDVLKNYALNWSYSFDRRLILDVANLPIDFSNNNTSKILKFKFSISPNNEIVVLSVDSGDLLILSAYLNDNRTLKSTSCLALPVSRYVIKAINLNNLPSIFRNLKELSIMLKNNLFLPLRNKIYSELTLKFPNPSLVGTSEFILPIIIRYLNKKDLVALGSTCKTIHNVISFYKSNKKET</sequence>
<dbReference type="Proteomes" id="UP000183832">
    <property type="component" value="Unassembled WGS sequence"/>
</dbReference>
<evidence type="ECO:0000313" key="3">
    <source>
        <dbReference type="Proteomes" id="UP000183832"/>
    </source>
</evidence>
<dbReference type="OrthoDB" id="101791at2759"/>
<evidence type="ECO:0000256" key="1">
    <source>
        <dbReference type="SAM" id="MobiDB-lite"/>
    </source>
</evidence>
<evidence type="ECO:0000313" key="2">
    <source>
        <dbReference type="EMBL" id="CRK86218.1"/>
    </source>
</evidence>
<proteinExistence type="predicted"/>
<dbReference type="AlphaFoldDB" id="A0A1J1HF73"/>
<dbReference type="Gene3D" id="3.40.1000.30">
    <property type="match status" value="1"/>
</dbReference>
<accession>A0A1J1HF73</accession>
<reference evidence="2 3" key="1">
    <citation type="submission" date="2015-04" db="EMBL/GenBank/DDBJ databases">
        <authorList>
            <person name="Syromyatnikov M.Y."/>
            <person name="Popov V.N."/>
        </authorList>
    </citation>
    <scope>NUCLEOTIDE SEQUENCE [LARGE SCALE GENOMIC DNA]</scope>
</reference>
<feature type="compositionally biased region" description="Polar residues" evidence="1">
    <location>
        <begin position="1"/>
        <end position="22"/>
    </location>
</feature>